<dbReference type="RefSeq" id="WP_139687070.1">
    <property type="nucleotide sequence ID" value="NZ_WEHW01000031.1"/>
</dbReference>
<protein>
    <recommendedName>
        <fullName evidence="8">L-lactate permease</fullName>
    </recommendedName>
</protein>
<keyword evidence="7 8" id="KW-0472">Membrane</keyword>
<reference evidence="9 10" key="1">
    <citation type="submission" date="2019-10" db="EMBL/GenBank/DDBJ databases">
        <title>Genome diversity of Sutterella seckii.</title>
        <authorList>
            <person name="Chaplin A.V."/>
            <person name="Sokolova S.R."/>
            <person name="Mosin K.A."/>
            <person name="Ivanova E.L."/>
            <person name="Kochetkova T.O."/>
            <person name="Goltsov A.Y."/>
            <person name="Trofimov D.Y."/>
            <person name="Efimov B.A."/>
        </authorList>
    </citation>
    <scope>NUCLEOTIDE SEQUENCE [LARGE SCALE GENOMIC DNA]</scope>
    <source>
        <strain evidence="9 10">ASD3426</strain>
    </source>
</reference>
<evidence type="ECO:0000256" key="3">
    <source>
        <dbReference type="ARBA" id="ARBA00022448"/>
    </source>
</evidence>
<feature type="transmembrane region" description="Helical" evidence="8">
    <location>
        <begin position="66"/>
        <end position="84"/>
    </location>
</feature>
<dbReference type="AlphaFoldDB" id="A0AAI9SCG3"/>
<feature type="transmembrane region" description="Helical" evidence="8">
    <location>
        <begin position="29"/>
        <end position="46"/>
    </location>
</feature>
<dbReference type="GO" id="GO:0015295">
    <property type="term" value="F:solute:proton symporter activity"/>
    <property type="evidence" value="ECO:0007669"/>
    <property type="project" value="TreeGrafter"/>
</dbReference>
<evidence type="ECO:0000256" key="4">
    <source>
        <dbReference type="ARBA" id="ARBA00022475"/>
    </source>
</evidence>
<keyword evidence="6 8" id="KW-1133">Transmembrane helix</keyword>
<evidence type="ECO:0000256" key="7">
    <source>
        <dbReference type="ARBA" id="ARBA00023136"/>
    </source>
</evidence>
<sequence length="511" mass="53028">MESILPVFAGLFPLAVMTLLILKYKVPIYLSILITLVIVLGIAGGYLGTPVGTLESSVSYGVIKGFWPIVLVIFAAIFAYNVMLRTGAISVIEKSLSAVTDDRRIQILLIAWCFGGFLEGAAGFSVSVAIPMGILLALGFEPMRAAVATLIADTVTTAFGAAGIPMIMLADLTNLSVTDLSSTVILQLAVFNFLLPVAMVSIVGGGLGAVKGILSLLIGIGITTTIPQYLTALLLGPQLVAFAGSLTSLAYLLLWLRIFEHKTPGEHRRFGKEKESTHELGFLRAGSIYLVMFVLILAASPLFPKIAGELAAVATPIRFTLDDGRVLTANIDWIATPGVLILISTILGGLIQGAGPRIMGEAFARTAKQLAPAGVAICGIVAMATVMDVSGLIEKTAEPLIEAAGDRFAWISPLFGMLGTFVTGSVVNSNVLFGKLQLLAAHESGMSSVWFAAANAAGATVGKMVAPQSIAIAASASAVLAQSSSKMLSGTLRYAVAGAVILAAVAGLFAF</sequence>
<name>A0AAI9SCG3_9BURK</name>
<comment type="function">
    <text evidence="8">Uptake of L-lactate across the membrane. Can also transport D-lactate and glycolate.</text>
</comment>
<dbReference type="EMBL" id="WEHW01000031">
    <property type="protein sequence ID" value="KAB7650691.1"/>
    <property type="molecule type" value="Genomic_DNA"/>
</dbReference>
<keyword evidence="5 8" id="KW-0812">Transmembrane</keyword>
<evidence type="ECO:0000313" key="9">
    <source>
        <dbReference type="EMBL" id="KAB7650691.1"/>
    </source>
</evidence>
<keyword evidence="10" id="KW-1185">Reference proteome</keyword>
<dbReference type="PANTHER" id="PTHR30003:SF0">
    <property type="entry name" value="GLYCOLATE PERMEASE GLCA-RELATED"/>
    <property type="match status" value="1"/>
</dbReference>
<feature type="transmembrane region" description="Helical" evidence="8">
    <location>
        <begin position="280"/>
        <end position="303"/>
    </location>
</feature>
<keyword evidence="4" id="KW-1003">Cell membrane</keyword>
<feature type="transmembrane region" description="Helical" evidence="8">
    <location>
        <begin position="371"/>
        <end position="393"/>
    </location>
</feature>
<feature type="transmembrane region" description="Helical" evidence="8">
    <location>
        <begin position="184"/>
        <end position="207"/>
    </location>
</feature>
<dbReference type="Pfam" id="PF02652">
    <property type="entry name" value="Lactate_perm"/>
    <property type="match status" value="1"/>
</dbReference>
<dbReference type="PANTHER" id="PTHR30003">
    <property type="entry name" value="L-LACTATE PERMEASE"/>
    <property type="match status" value="1"/>
</dbReference>
<evidence type="ECO:0000256" key="1">
    <source>
        <dbReference type="ARBA" id="ARBA00004651"/>
    </source>
</evidence>
<dbReference type="GO" id="GO:0015129">
    <property type="term" value="F:lactate transmembrane transporter activity"/>
    <property type="evidence" value="ECO:0007669"/>
    <property type="project" value="UniProtKB-UniRule"/>
</dbReference>
<feature type="transmembrane region" description="Helical" evidence="8">
    <location>
        <begin position="492"/>
        <end position="510"/>
    </location>
</feature>
<keyword evidence="8" id="KW-0997">Cell inner membrane</keyword>
<keyword evidence="3 8" id="KW-0813">Transport</keyword>
<feature type="transmembrane region" description="Helical" evidence="8">
    <location>
        <begin position="333"/>
        <end position="351"/>
    </location>
</feature>
<evidence type="ECO:0000256" key="6">
    <source>
        <dbReference type="ARBA" id="ARBA00022989"/>
    </source>
</evidence>
<dbReference type="InterPro" id="IPR003804">
    <property type="entry name" value="Lactate_perm"/>
</dbReference>
<feature type="transmembrane region" description="Helical" evidence="8">
    <location>
        <begin position="105"/>
        <end position="138"/>
    </location>
</feature>
<accession>A0AAI9SCG3</accession>
<comment type="similarity">
    <text evidence="2 8">Belongs to the lactate permease family.</text>
</comment>
<feature type="transmembrane region" description="Helical" evidence="8">
    <location>
        <begin position="6"/>
        <end position="22"/>
    </location>
</feature>
<gene>
    <name evidence="9" type="ORF">GBM96_08205</name>
</gene>
<feature type="transmembrane region" description="Helical" evidence="8">
    <location>
        <begin position="239"/>
        <end position="259"/>
    </location>
</feature>
<dbReference type="GO" id="GO:0005886">
    <property type="term" value="C:plasma membrane"/>
    <property type="evidence" value="ECO:0007669"/>
    <property type="project" value="UniProtKB-SubCell"/>
</dbReference>
<evidence type="ECO:0000256" key="2">
    <source>
        <dbReference type="ARBA" id="ARBA00010100"/>
    </source>
</evidence>
<organism evidence="9 10">
    <name type="scientific">Sutterella seckii</name>
    <dbReference type="NCBI Taxonomy" id="1944635"/>
    <lineage>
        <taxon>Bacteria</taxon>
        <taxon>Pseudomonadati</taxon>
        <taxon>Pseudomonadota</taxon>
        <taxon>Betaproteobacteria</taxon>
        <taxon>Burkholderiales</taxon>
        <taxon>Sutterellaceae</taxon>
        <taxon>Sutterella</taxon>
    </lineage>
</organism>
<evidence type="ECO:0000256" key="5">
    <source>
        <dbReference type="ARBA" id="ARBA00022692"/>
    </source>
</evidence>
<proteinExistence type="inferred from homology"/>
<evidence type="ECO:0000313" key="10">
    <source>
        <dbReference type="Proteomes" id="UP000469462"/>
    </source>
</evidence>
<comment type="caution">
    <text evidence="9">The sequence shown here is derived from an EMBL/GenBank/DDBJ whole genome shotgun (WGS) entry which is preliminary data.</text>
</comment>
<evidence type="ECO:0000256" key="8">
    <source>
        <dbReference type="RuleBase" id="RU365092"/>
    </source>
</evidence>
<feature type="transmembrane region" description="Helical" evidence="8">
    <location>
        <begin position="150"/>
        <end position="172"/>
    </location>
</feature>
<feature type="transmembrane region" description="Helical" evidence="8">
    <location>
        <begin position="408"/>
        <end position="427"/>
    </location>
</feature>
<dbReference type="Proteomes" id="UP000469462">
    <property type="component" value="Unassembled WGS sequence"/>
</dbReference>
<comment type="subcellular location">
    <subcellularLocation>
        <location evidence="8">Cell inner membrane</location>
        <topology evidence="8">Multi-pass membrane protein</topology>
    </subcellularLocation>
    <subcellularLocation>
        <location evidence="1">Cell membrane</location>
        <topology evidence="1">Multi-pass membrane protein</topology>
    </subcellularLocation>
</comment>